<organism evidence="1 2">
    <name type="scientific">Christiangramia antarctica</name>
    <dbReference type="NCBI Taxonomy" id="2058158"/>
    <lineage>
        <taxon>Bacteria</taxon>
        <taxon>Pseudomonadati</taxon>
        <taxon>Bacteroidota</taxon>
        <taxon>Flavobacteriia</taxon>
        <taxon>Flavobacteriales</taxon>
        <taxon>Flavobacteriaceae</taxon>
        <taxon>Christiangramia</taxon>
    </lineage>
</organism>
<comment type="caution">
    <text evidence="1">The sequence shown here is derived from an EMBL/GenBank/DDBJ whole genome shotgun (WGS) entry which is preliminary data.</text>
</comment>
<protein>
    <submittedName>
        <fullName evidence="1">Uncharacterized protein</fullName>
    </submittedName>
</protein>
<dbReference type="EMBL" id="JBHUOJ010000032">
    <property type="protein sequence ID" value="MFD2834546.1"/>
    <property type="molecule type" value="Genomic_DNA"/>
</dbReference>
<evidence type="ECO:0000313" key="2">
    <source>
        <dbReference type="Proteomes" id="UP001597438"/>
    </source>
</evidence>
<gene>
    <name evidence="1" type="ORF">ACFSYS_14740</name>
</gene>
<reference evidence="2" key="1">
    <citation type="journal article" date="2019" name="Int. J. Syst. Evol. Microbiol.">
        <title>The Global Catalogue of Microorganisms (GCM) 10K type strain sequencing project: providing services to taxonomists for standard genome sequencing and annotation.</title>
        <authorList>
            <consortium name="The Broad Institute Genomics Platform"/>
            <consortium name="The Broad Institute Genome Sequencing Center for Infectious Disease"/>
            <person name="Wu L."/>
            <person name="Ma J."/>
        </authorList>
    </citation>
    <scope>NUCLEOTIDE SEQUENCE [LARGE SCALE GENOMIC DNA]</scope>
    <source>
        <strain evidence="2">KCTC 52925</strain>
    </source>
</reference>
<keyword evidence="2" id="KW-1185">Reference proteome</keyword>
<evidence type="ECO:0000313" key="1">
    <source>
        <dbReference type="EMBL" id="MFD2834546.1"/>
    </source>
</evidence>
<accession>A0ABW5X660</accession>
<dbReference type="Proteomes" id="UP001597438">
    <property type="component" value="Unassembled WGS sequence"/>
</dbReference>
<dbReference type="RefSeq" id="WP_251738830.1">
    <property type="nucleotide sequence ID" value="NZ_JBHUOJ010000032.1"/>
</dbReference>
<name>A0ABW5X660_9FLAO</name>
<proteinExistence type="predicted"/>
<sequence length="124" mass="13860">MGKVFQIVILVITLGIFLVPTSVLAHIDLSHKSEKNCCSGNVEHAQDDCCKNHKTPDNEENDCNGTCGNLACHCPSTINLPVNYSTTSEETIAGVISFYNDHWNYTKQQPKPFYFQIWTPPKLS</sequence>